<proteinExistence type="predicted"/>
<dbReference type="SMART" id="SM00355">
    <property type="entry name" value="ZnF_C2H2"/>
    <property type="match status" value="10"/>
</dbReference>
<feature type="domain" description="C2H2-type" evidence="6">
    <location>
        <begin position="419"/>
        <end position="446"/>
    </location>
</feature>
<evidence type="ECO:0000259" key="6">
    <source>
        <dbReference type="PROSITE" id="PS50157"/>
    </source>
</evidence>
<dbReference type="Proteomes" id="UP001431783">
    <property type="component" value="Unassembled WGS sequence"/>
</dbReference>
<dbReference type="Gene3D" id="3.30.160.60">
    <property type="entry name" value="Classic Zinc Finger"/>
    <property type="match status" value="8"/>
</dbReference>
<dbReference type="PANTHER" id="PTHR24379">
    <property type="entry name" value="KRAB AND ZINC FINGER DOMAIN-CONTAINING"/>
    <property type="match status" value="1"/>
</dbReference>
<comment type="caution">
    <text evidence="7">The sequence shown here is derived from an EMBL/GenBank/DDBJ whole genome shotgun (WGS) entry which is preliminary data.</text>
</comment>
<keyword evidence="4" id="KW-0862">Zinc</keyword>
<feature type="domain" description="C2H2-type" evidence="6">
    <location>
        <begin position="391"/>
        <end position="418"/>
    </location>
</feature>
<dbReference type="EMBL" id="JARQZJ010000035">
    <property type="protein sequence ID" value="KAK9876007.1"/>
    <property type="molecule type" value="Genomic_DNA"/>
</dbReference>
<accession>A0AAW1U5R8</accession>
<dbReference type="GO" id="GO:0008270">
    <property type="term" value="F:zinc ion binding"/>
    <property type="evidence" value="ECO:0007669"/>
    <property type="project" value="UniProtKB-KW"/>
</dbReference>
<dbReference type="AlphaFoldDB" id="A0AAW1U5R8"/>
<keyword evidence="1" id="KW-0479">Metal-binding</keyword>
<dbReference type="PROSITE" id="PS00028">
    <property type="entry name" value="ZINC_FINGER_C2H2_1"/>
    <property type="match status" value="10"/>
</dbReference>
<dbReference type="InterPro" id="IPR036236">
    <property type="entry name" value="Znf_C2H2_sf"/>
</dbReference>
<sequence>MAELCLICLNSSICLINVTETKSSNLNLISKLKTCVPDVDWKNDFQICPDCTTHLEIAYNFRDLCIGLKNARYEIWGKIEKLKQENSGILESETITVGENKFRCFHCQRNFSNKTFLAKHIEDEHIKFKDLTSHKNCANFPIEYNDSCSINHEQDGKYLINTDVLKLVESKTDESKSIEQKNECDICGTSFNNKYLLKRHKKNVHATEKSFKCDICPSSFVSPVYLKAHQKYHSGERKHVCPFCGKRYITASDLYHHEKIHANKRAYGCTECSKAFNTSSDLHKHKICVHMDRNLWKYCCDYCNKRFPLKTNLDTHIKTHTGEKNFLCHLCDKKCISRSALTRHIDSHSNIQSFKCTICNSGYKYQKSLLIHMLKNHGIGDIKLPERVKKYFCHVCPRSYYVNSKLQKHLRTHTGDKPFKCPNCDKCFIDKSYVKQHMKIAHNSES</sequence>
<keyword evidence="2" id="KW-0677">Repeat</keyword>
<dbReference type="FunFam" id="3.30.160.60:FF:000624">
    <property type="entry name" value="zinc finger protein 697"/>
    <property type="match status" value="1"/>
</dbReference>
<evidence type="ECO:0000256" key="1">
    <source>
        <dbReference type="ARBA" id="ARBA00022723"/>
    </source>
</evidence>
<protein>
    <recommendedName>
        <fullName evidence="6">C2H2-type domain-containing protein</fullName>
    </recommendedName>
</protein>
<dbReference type="InterPro" id="IPR013087">
    <property type="entry name" value="Znf_C2H2_type"/>
</dbReference>
<feature type="domain" description="C2H2-type" evidence="6">
    <location>
        <begin position="182"/>
        <end position="210"/>
    </location>
</feature>
<feature type="domain" description="C2H2-type" evidence="6">
    <location>
        <begin position="211"/>
        <end position="238"/>
    </location>
</feature>
<dbReference type="PANTHER" id="PTHR24379:SF121">
    <property type="entry name" value="C2H2-TYPE DOMAIN-CONTAINING PROTEIN"/>
    <property type="match status" value="1"/>
</dbReference>
<evidence type="ECO:0000256" key="2">
    <source>
        <dbReference type="ARBA" id="ARBA00022737"/>
    </source>
</evidence>
<feature type="domain" description="C2H2-type" evidence="6">
    <location>
        <begin position="267"/>
        <end position="295"/>
    </location>
</feature>
<name>A0AAW1U5R8_9CUCU</name>
<evidence type="ECO:0000313" key="8">
    <source>
        <dbReference type="Proteomes" id="UP001431783"/>
    </source>
</evidence>
<organism evidence="7 8">
    <name type="scientific">Henosepilachna vigintioctopunctata</name>
    <dbReference type="NCBI Taxonomy" id="420089"/>
    <lineage>
        <taxon>Eukaryota</taxon>
        <taxon>Metazoa</taxon>
        <taxon>Ecdysozoa</taxon>
        <taxon>Arthropoda</taxon>
        <taxon>Hexapoda</taxon>
        <taxon>Insecta</taxon>
        <taxon>Pterygota</taxon>
        <taxon>Neoptera</taxon>
        <taxon>Endopterygota</taxon>
        <taxon>Coleoptera</taxon>
        <taxon>Polyphaga</taxon>
        <taxon>Cucujiformia</taxon>
        <taxon>Coccinelloidea</taxon>
        <taxon>Coccinellidae</taxon>
        <taxon>Epilachninae</taxon>
        <taxon>Epilachnini</taxon>
        <taxon>Henosepilachna</taxon>
    </lineage>
</organism>
<reference evidence="7 8" key="1">
    <citation type="submission" date="2023-03" db="EMBL/GenBank/DDBJ databases">
        <title>Genome insight into feeding habits of ladybird beetles.</title>
        <authorList>
            <person name="Li H.-S."/>
            <person name="Huang Y.-H."/>
            <person name="Pang H."/>
        </authorList>
    </citation>
    <scope>NUCLEOTIDE SEQUENCE [LARGE SCALE GENOMIC DNA]</scope>
    <source>
        <strain evidence="7">SYSU_2023b</strain>
        <tissue evidence="7">Whole body</tissue>
    </source>
</reference>
<feature type="domain" description="C2H2-type" evidence="6">
    <location>
        <begin position="298"/>
        <end position="325"/>
    </location>
</feature>
<keyword evidence="3 5" id="KW-0863">Zinc-finger</keyword>
<dbReference type="Pfam" id="PF13894">
    <property type="entry name" value="zf-C2H2_4"/>
    <property type="match status" value="1"/>
</dbReference>
<gene>
    <name evidence="7" type="ORF">WA026_011123</name>
</gene>
<evidence type="ECO:0000256" key="4">
    <source>
        <dbReference type="ARBA" id="ARBA00022833"/>
    </source>
</evidence>
<dbReference type="PROSITE" id="PS50157">
    <property type="entry name" value="ZINC_FINGER_C2H2_2"/>
    <property type="match status" value="9"/>
</dbReference>
<dbReference type="Pfam" id="PF13912">
    <property type="entry name" value="zf-C2H2_6"/>
    <property type="match status" value="3"/>
</dbReference>
<feature type="domain" description="C2H2-type" evidence="6">
    <location>
        <begin position="239"/>
        <end position="266"/>
    </location>
</feature>
<feature type="domain" description="C2H2-type" evidence="6">
    <location>
        <begin position="326"/>
        <end position="353"/>
    </location>
</feature>
<keyword evidence="8" id="KW-1185">Reference proteome</keyword>
<dbReference type="SUPFAM" id="SSF57716">
    <property type="entry name" value="Glucocorticoid receptor-like (DNA-binding domain)"/>
    <property type="match status" value="1"/>
</dbReference>
<feature type="domain" description="C2H2-type" evidence="6">
    <location>
        <begin position="102"/>
        <end position="130"/>
    </location>
</feature>
<dbReference type="SUPFAM" id="SSF57667">
    <property type="entry name" value="beta-beta-alpha zinc fingers"/>
    <property type="match status" value="5"/>
</dbReference>
<evidence type="ECO:0000256" key="3">
    <source>
        <dbReference type="ARBA" id="ARBA00022771"/>
    </source>
</evidence>
<evidence type="ECO:0000313" key="7">
    <source>
        <dbReference type="EMBL" id="KAK9876007.1"/>
    </source>
</evidence>
<evidence type="ECO:0000256" key="5">
    <source>
        <dbReference type="PROSITE-ProRule" id="PRU00042"/>
    </source>
</evidence>
<dbReference type="Pfam" id="PF00096">
    <property type="entry name" value="zf-C2H2"/>
    <property type="match status" value="5"/>
</dbReference>